<evidence type="ECO:0000313" key="2">
    <source>
        <dbReference type="EMBL" id="APZ04069.1"/>
    </source>
</evidence>
<dbReference type="KEGG" id="kco:BWI95_02795"/>
<keyword evidence="1" id="KW-1133">Transmembrane helix</keyword>
<reference evidence="2 3" key="1">
    <citation type="submission" date="2017-01" db="EMBL/GenBank/DDBJ databases">
        <authorList>
            <person name="Cao J.-M."/>
        </authorList>
    </citation>
    <scope>NUCLEOTIDE SEQUENCE [LARGE SCALE GENOMIC DNA]</scope>
    <source>
        <strain evidence="2 3">888-76</strain>
    </source>
</reference>
<accession>A0A807LA23</accession>
<name>A0A807LA23_9ENTR</name>
<evidence type="ECO:0008006" key="4">
    <source>
        <dbReference type="Google" id="ProtNLM"/>
    </source>
</evidence>
<keyword evidence="3" id="KW-1185">Reference proteome</keyword>
<evidence type="ECO:0000313" key="3">
    <source>
        <dbReference type="Proteomes" id="UP000187148"/>
    </source>
</evidence>
<keyword evidence="1" id="KW-0812">Transmembrane</keyword>
<evidence type="ECO:0000256" key="1">
    <source>
        <dbReference type="SAM" id="Phobius"/>
    </source>
</evidence>
<sequence length="127" mass="14520">MDNYLKAIPIILVTAVVIAIVYSIIRSIFDGFTKKKILSNPCYVDATITQIIPRTPSNLGIVSIYVDYQFTAENGETYENKNVLINIKTMDLYNYKQGSTIPVVYLKSDPTKNILNMRDAMLDYKRR</sequence>
<keyword evidence="1" id="KW-0472">Membrane</keyword>
<organism evidence="2 3">
    <name type="scientific">Kosakonia cowanii JCM 10956 = DSM 18146</name>
    <dbReference type="NCBI Taxonomy" id="1300165"/>
    <lineage>
        <taxon>Bacteria</taxon>
        <taxon>Pseudomonadati</taxon>
        <taxon>Pseudomonadota</taxon>
        <taxon>Gammaproteobacteria</taxon>
        <taxon>Enterobacterales</taxon>
        <taxon>Enterobacteriaceae</taxon>
        <taxon>Kosakonia</taxon>
    </lineage>
</organism>
<dbReference type="EMBL" id="CP019445">
    <property type="protein sequence ID" value="APZ04069.1"/>
    <property type="molecule type" value="Genomic_DNA"/>
</dbReference>
<gene>
    <name evidence="2" type="ORF">BWI95_02795</name>
</gene>
<dbReference type="Proteomes" id="UP000187148">
    <property type="component" value="Chromosome"/>
</dbReference>
<feature type="transmembrane region" description="Helical" evidence="1">
    <location>
        <begin position="6"/>
        <end position="25"/>
    </location>
</feature>
<dbReference type="AlphaFoldDB" id="A0A807LA23"/>
<proteinExistence type="predicted"/>
<protein>
    <recommendedName>
        <fullName evidence="4">DUF3592 domain-containing protein</fullName>
    </recommendedName>
</protein>